<dbReference type="EMBL" id="CWOW01000016">
    <property type="protein sequence ID" value="CSA94069.1"/>
    <property type="molecule type" value="Genomic_DNA"/>
</dbReference>
<gene>
    <name evidence="1" type="ORF">ERS013165_02844</name>
    <name evidence="3" type="ORF">ERS013200_03769</name>
    <name evidence="2" type="ORF">ERS013201_02456</name>
</gene>
<evidence type="ECO:0000313" key="6">
    <source>
        <dbReference type="Proteomes" id="UP000046067"/>
    </source>
</evidence>
<protein>
    <submittedName>
        <fullName evidence="3">Uncharacterized protein</fullName>
    </submittedName>
</protein>
<dbReference type="Proteomes" id="UP000044806">
    <property type="component" value="Unassembled WGS sequence"/>
</dbReference>
<dbReference type="Proteomes" id="UP000041770">
    <property type="component" value="Unassembled WGS sequence"/>
</dbReference>
<dbReference type="EMBL" id="CWQY01000044">
    <property type="protein sequence ID" value="CSD28001.1"/>
    <property type="molecule type" value="Genomic_DNA"/>
</dbReference>
<dbReference type="Proteomes" id="UP000046067">
    <property type="component" value="Unassembled WGS sequence"/>
</dbReference>
<proteinExistence type="predicted"/>
<evidence type="ECO:0000313" key="2">
    <source>
        <dbReference type="EMBL" id="CSC36777.1"/>
    </source>
</evidence>
<evidence type="ECO:0000313" key="4">
    <source>
        <dbReference type="Proteomes" id="UP000041770"/>
    </source>
</evidence>
<accession>A0A655Z3L2</accession>
<evidence type="ECO:0000313" key="1">
    <source>
        <dbReference type="EMBL" id="CSA94069.1"/>
    </source>
</evidence>
<reference evidence="4 5" key="1">
    <citation type="submission" date="2015-07" db="EMBL/GenBank/DDBJ databases">
        <authorList>
            <consortium name="Pathogen Informatics"/>
        </authorList>
    </citation>
    <scope>NUCLEOTIDE SEQUENCE [LARGE SCALE GENOMIC DNA]</scope>
    <source>
        <strain evidence="3 4">A316</strain>
        <strain evidence="2 6">A325</strain>
        <strain evidence="1 5">A51</strain>
    </source>
</reference>
<dbReference type="AlphaFoldDB" id="A0A655Z3L2"/>
<organism evidence="3 4">
    <name type="scientific">Vibrio cholerae</name>
    <dbReference type="NCBI Taxonomy" id="666"/>
    <lineage>
        <taxon>Bacteria</taxon>
        <taxon>Pseudomonadati</taxon>
        <taxon>Pseudomonadota</taxon>
        <taxon>Gammaproteobacteria</taxon>
        <taxon>Vibrionales</taxon>
        <taxon>Vibrionaceae</taxon>
        <taxon>Vibrio</taxon>
    </lineage>
</organism>
<evidence type="ECO:0000313" key="5">
    <source>
        <dbReference type="Proteomes" id="UP000044806"/>
    </source>
</evidence>
<evidence type="ECO:0000313" key="3">
    <source>
        <dbReference type="EMBL" id="CSD28001.1"/>
    </source>
</evidence>
<name>A0A655Z3L2_VIBCL</name>
<sequence length="62" mass="7204">MLVVKRTFVKRFEMAIKMFAQNLTIAHPDHLFARETGDITIALVDHHVLVLIIEDCKKERTV</sequence>
<dbReference type="EMBL" id="CWQJ01000015">
    <property type="protein sequence ID" value="CSC36777.1"/>
    <property type="molecule type" value="Genomic_DNA"/>
</dbReference>